<accession>A0A075AH93</accession>
<dbReference type="RefSeq" id="XP_009166820.1">
    <property type="nucleotide sequence ID" value="XM_009168556.1"/>
</dbReference>
<dbReference type="CTD" id="20327531"/>
<proteinExistence type="predicted"/>
<feature type="non-terminal residue" evidence="1">
    <location>
        <position position="176"/>
    </location>
</feature>
<dbReference type="GeneID" id="20327531"/>
<sequence length="176" mass="19762">MDKTVANTTPVLQVRAVVFDQNVHSLHFWLNFLIDDVMGRTLEGLQNPGVQIFQSENPGDFSNSQWRDQQAVFCSEGHEPRGGQKLTKQKGMNDVTKILGDIGAGLLPGWNSYDYRCACLGTLMDVESNRCQWLTCCQFTSRLSEPGIHIDQEDLVCQTEEDLFISAQASLEHNQP</sequence>
<protein>
    <submittedName>
        <fullName evidence="1">Uncharacterized protein</fullName>
    </submittedName>
</protein>
<name>A0A075AH93_OPIVI</name>
<gene>
    <name evidence="1" type="ORF">T265_13364</name>
</gene>
<dbReference type="KEGG" id="ovi:T265_13364"/>
<organism evidence="1 2">
    <name type="scientific">Opisthorchis viverrini</name>
    <name type="common">Southeast Asian liver fluke</name>
    <dbReference type="NCBI Taxonomy" id="6198"/>
    <lineage>
        <taxon>Eukaryota</taxon>
        <taxon>Metazoa</taxon>
        <taxon>Spiralia</taxon>
        <taxon>Lophotrochozoa</taxon>
        <taxon>Platyhelminthes</taxon>
        <taxon>Trematoda</taxon>
        <taxon>Digenea</taxon>
        <taxon>Opisthorchiida</taxon>
        <taxon>Opisthorchiata</taxon>
        <taxon>Opisthorchiidae</taxon>
        <taxon>Opisthorchis</taxon>
    </lineage>
</organism>
<keyword evidence="2" id="KW-1185">Reference proteome</keyword>
<evidence type="ECO:0000313" key="2">
    <source>
        <dbReference type="Proteomes" id="UP000054324"/>
    </source>
</evidence>
<dbReference type="AlphaFoldDB" id="A0A075AH93"/>
<reference evidence="1 2" key="1">
    <citation type="submission" date="2013-11" db="EMBL/GenBank/DDBJ databases">
        <title>Opisthorchis viverrini - life in the bile duct.</title>
        <authorList>
            <person name="Young N.D."/>
            <person name="Nagarajan N."/>
            <person name="Lin S.J."/>
            <person name="Korhonen P.K."/>
            <person name="Jex A.R."/>
            <person name="Hall R.S."/>
            <person name="Safavi-Hemami H."/>
            <person name="Kaewkong W."/>
            <person name="Bertrand D."/>
            <person name="Gao S."/>
            <person name="Seet Q."/>
            <person name="Wongkham S."/>
            <person name="Teh B.T."/>
            <person name="Wongkham C."/>
            <person name="Intapan P.M."/>
            <person name="Maleewong W."/>
            <person name="Yang X."/>
            <person name="Hu M."/>
            <person name="Wang Z."/>
            <person name="Hofmann A."/>
            <person name="Sternberg P.W."/>
            <person name="Tan P."/>
            <person name="Wang J."/>
            <person name="Gasser R.B."/>
        </authorList>
    </citation>
    <scope>NUCLEOTIDE SEQUENCE [LARGE SCALE GENOMIC DNA]</scope>
</reference>
<dbReference type="Proteomes" id="UP000054324">
    <property type="component" value="Unassembled WGS sequence"/>
</dbReference>
<evidence type="ECO:0000313" key="1">
    <source>
        <dbReference type="EMBL" id="KER29484.1"/>
    </source>
</evidence>
<dbReference type="EMBL" id="KL596678">
    <property type="protein sequence ID" value="KER29484.1"/>
    <property type="molecule type" value="Genomic_DNA"/>
</dbReference>